<evidence type="ECO:0000313" key="1">
    <source>
        <dbReference type="EMBL" id="ETK70704.1"/>
    </source>
</evidence>
<dbReference type="EMBL" id="KI690219">
    <property type="protein sequence ID" value="ETK70704.1"/>
    <property type="molecule type" value="Genomic_DNA"/>
</dbReference>
<sequence>MSLNANDHEATSAACDIAKEIDELKELKKRTWTTGKDAVSDIKAYALSRGNCTSVSKMRGGTIKRMECSSGEKCTWFIKLSVTNRKLRDNYWHVTTGNLAHIKCTGTAKPSAQQLAQTSVLSFPTPTYQLQQ</sequence>
<organism evidence="1">
    <name type="scientific">Phytophthora nicotianae</name>
    <name type="common">Potato buckeye rot agent</name>
    <name type="synonym">Phytophthora parasitica</name>
    <dbReference type="NCBI Taxonomy" id="4792"/>
    <lineage>
        <taxon>Eukaryota</taxon>
        <taxon>Sar</taxon>
        <taxon>Stramenopiles</taxon>
        <taxon>Oomycota</taxon>
        <taxon>Peronosporomycetes</taxon>
        <taxon>Peronosporales</taxon>
        <taxon>Peronosporaceae</taxon>
        <taxon>Phytophthora</taxon>
    </lineage>
</organism>
<gene>
    <name evidence="1" type="ORF">L915_21971</name>
</gene>
<protein>
    <recommendedName>
        <fullName evidence="2">Transposase MuDR plant domain-containing protein</fullName>
    </recommendedName>
</protein>
<dbReference type="VEuPathDB" id="FungiDB:PPTG_02064"/>
<name>W2FJ85_PHYNI</name>
<dbReference type="Proteomes" id="UP000053236">
    <property type="component" value="Unassembled WGS sequence"/>
</dbReference>
<proteinExistence type="predicted"/>
<dbReference type="AlphaFoldDB" id="W2FJ85"/>
<accession>W2FJ85</accession>
<evidence type="ECO:0008006" key="2">
    <source>
        <dbReference type="Google" id="ProtNLM"/>
    </source>
</evidence>
<reference evidence="1" key="1">
    <citation type="submission" date="2013-11" db="EMBL/GenBank/DDBJ databases">
        <title>The Genome Sequence of Phytophthora parasitica CJ02B3.</title>
        <authorList>
            <consortium name="The Broad Institute Genomics Platform"/>
            <person name="Russ C."/>
            <person name="Tyler B."/>
            <person name="Panabieres F."/>
            <person name="Shan W."/>
            <person name="Tripathy S."/>
            <person name="Grunwald N."/>
            <person name="Machado M."/>
            <person name="Johnson C.S."/>
            <person name="Arredondo F."/>
            <person name="Hong C."/>
            <person name="Coffey M."/>
            <person name="Young S.K."/>
            <person name="Zeng Q."/>
            <person name="Gargeya S."/>
            <person name="Fitzgerald M."/>
            <person name="Abouelleil A."/>
            <person name="Alvarado L."/>
            <person name="Chapman S.B."/>
            <person name="Gainer-Dewar J."/>
            <person name="Goldberg J."/>
            <person name="Griggs A."/>
            <person name="Gujja S."/>
            <person name="Hansen M."/>
            <person name="Howarth C."/>
            <person name="Imamovic A."/>
            <person name="Ireland A."/>
            <person name="Larimer J."/>
            <person name="McCowan C."/>
            <person name="Murphy C."/>
            <person name="Pearson M."/>
            <person name="Poon T.W."/>
            <person name="Priest M."/>
            <person name="Roberts A."/>
            <person name="Saif S."/>
            <person name="Shea T."/>
            <person name="Sykes S."/>
            <person name="Wortman J."/>
            <person name="Nusbaum C."/>
            <person name="Birren B."/>
        </authorList>
    </citation>
    <scope>NUCLEOTIDE SEQUENCE [LARGE SCALE GENOMIC DNA]</scope>
    <source>
        <strain evidence="1">CJ02B3</strain>
    </source>
</reference>